<gene>
    <name evidence="3" type="ORF">EIZ62_20125</name>
</gene>
<evidence type="ECO:0000256" key="2">
    <source>
        <dbReference type="SAM" id="Phobius"/>
    </source>
</evidence>
<dbReference type="KEGG" id="sfic:EIZ62_20125"/>
<accession>A0A6I6F8K1</accession>
<dbReference type="RefSeq" id="WP_156694008.1">
    <property type="nucleotide sequence ID" value="NZ_CP034279.1"/>
</dbReference>
<keyword evidence="4" id="KW-1185">Reference proteome</keyword>
<feature type="transmembrane region" description="Helical" evidence="2">
    <location>
        <begin position="138"/>
        <end position="161"/>
    </location>
</feature>
<evidence type="ECO:0000313" key="4">
    <source>
        <dbReference type="Proteomes" id="UP000422572"/>
    </source>
</evidence>
<feature type="region of interest" description="Disordered" evidence="1">
    <location>
        <begin position="390"/>
        <end position="466"/>
    </location>
</feature>
<dbReference type="EMBL" id="CP034279">
    <property type="protein sequence ID" value="QGV80283.1"/>
    <property type="molecule type" value="Genomic_DNA"/>
</dbReference>
<organism evidence="3 4">
    <name type="scientific">Streptomyces ficellus</name>
    <dbReference type="NCBI Taxonomy" id="1977088"/>
    <lineage>
        <taxon>Bacteria</taxon>
        <taxon>Bacillati</taxon>
        <taxon>Actinomycetota</taxon>
        <taxon>Actinomycetes</taxon>
        <taxon>Kitasatosporales</taxon>
        <taxon>Streptomycetaceae</taxon>
        <taxon>Streptomyces</taxon>
    </lineage>
</organism>
<dbReference type="Proteomes" id="UP000422572">
    <property type="component" value="Chromosome"/>
</dbReference>
<reference evidence="3 4" key="1">
    <citation type="submission" date="2018-12" db="EMBL/GenBank/DDBJ databases">
        <title>Complete genome sequence of Streptomyces ficellus NRRL8067, the producer of ficellomycin, feldamycin and nojirimycin.</title>
        <authorList>
            <person name="Zhang H."/>
            <person name="Yue R."/>
            <person name="Liu Y."/>
            <person name="Li M."/>
            <person name="Mu H."/>
            <person name="Zhang J."/>
        </authorList>
    </citation>
    <scope>NUCLEOTIDE SEQUENCE [LARGE SCALE GENOMIC DNA]</scope>
    <source>
        <strain evidence="3 4">NRRL 8067</strain>
    </source>
</reference>
<name>A0A6I6F8K1_9ACTN</name>
<evidence type="ECO:0000313" key="3">
    <source>
        <dbReference type="EMBL" id="QGV80283.1"/>
    </source>
</evidence>
<evidence type="ECO:0000256" key="1">
    <source>
        <dbReference type="SAM" id="MobiDB-lite"/>
    </source>
</evidence>
<keyword evidence="2" id="KW-1133">Transmembrane helix</keyword>
<protein>
    <submittedName>
        <fullName evidence="3">Methyl-accepting chemotaxis protein</fullName>
    </submittedName>
</protein>
<sequence length="466" mass="48822">MPVGALAERHVVAQQLRDVAERPELASRRDELTSLADALQGIGDGDVEPWTELDLLHAYARPESITPAGPAAGPERPYWAWLEAGLGALVFVPLLLTWYGLTKASSAYGTLIGTDPKAAGRPFLQLWQSGFEGRLTGWFTFGHVAGTATGAILLLLVLALAHGFRRAAVERREDAARRTGDELLARLVPLLTRAQLLLNDVRLTSPQRFTAELTGAASTLRRLGDRAVKAHKELTAAASTVGDAVESAERRLSSVDGAVRPLEESAADIGKAVVSLTDRVEAAVSGSGTAVRDALEEVRAASGDVRDVLGRAGERVEDSVHTLAAAQRAFTTGAEVSADVSARVLDRLAEVVEETARAVAGSQETMRRLDDRTRALGDAAARFAELAAELRRTPVREPSSVPGPAPAPAPAPGPAPGPAAERVRGHEEDERDAGSAVSLTKSAGARGEGDGGSGAGSDPATWADAR</sequence>
<proteinExistence type="predicted"/>
<feature type="transmembrane region" description="Helical" evidence="2">
    <location>
        <begin position="78"/>
        <end position="101"/>
    </location>
</feature>
<dbReference type="OrthoDB" id="3435720at2"/>
<keyword evidence="2" id="KW-0812">Transmembrane</keyword>
<dbReference type="AlphaFoldDB" id="A0A6I6F8K1"/>
<feature type="compositionally biased region" description="Pro residues" evidence="1">
    <location>
        <begin position="401"/>
        <end position="417"/>
    </location>
</feature>
<keyword evidence="2" id="KW-0472">Membrane</keyword>
<dbReference type="SUPFAM" id="SSF58104">
    <property type="entry name" value="Methyl-accepting chemotaxis protein (MCP) signaling domain"/>
    <property type="match status" value="1"/>
</dbReference>